<organism evidence="1 2">
    <name type="scientific">Trichobilharzia regenti</name>
    <name type="common">Nasal bird schistosome</name>
    <dbReference type="NCBI Taxonomy" id="157069"/>
    <lineage>
        <taxon>Eukaryota</taxon>
        <taxon>Metazoa</taxon>
        <taxon>Spiralia</taxon>
        <taxon>Lophotrochozoa</taxon>
        <taxon>Platyhelminthes</taxon>
        <taxon>Trematoda</taxon>
        <taxon>Digenea</taxon>
        <taxon>Strigeidida</taxon>
        <taxon>Schistosomatoidea</taxon>
        <taxon>Schistosomatidae</taxon>
        <taxon>Trichobilharzia</taxon>
    </lineage>
</organism>
<dbReference type="AlphaFoldDB" id="A0AA85J0T2"/>
<name>A0AA85J0T2_TRIRE</name>
<sequence>MRLLLGTLLGGLEKAAYEGVRRNTDECATGSGKQFPKWEGPNMVTLRWGYADTIAMVNEAKQVNISECRDSRQLHKRAKPLEPRRSNQLQSQVFAWGSSVVRASC</sequence>
<evidence type="ECO:0000313" key="2">
    <source>
        <dbReference type="WBParaSite" id="TREG1_125420.1"/>
    </source>
</evidence>
<accession>A0AA85J0T2</accession>
<dbReference type="WBParaSite" id="TREG1_125420.1">
    <property type="protein sequence ID" value="TREG1_125420.1"/>
    <property type="gene ID" value="TREG1_125420"/>
</dbReference>
<evidence type="ECO:0000313" key="1">
    <source>
        <dbReference type="Proteomes" id="UP000050795"/>
    </source>
</evidence>
<reference evidence="2" key="2">
    <citation type="submission" date="2023-11" db="UniProtKB">
        <authorList>
            <consortium name="WormBaseParasite"/>
        </authorList>
    </citation>
    <scope>IDENTIFICATION</scope>
</reference>
<dbReference type="Proteomes" id="UP000050795">
    <property type="component" value="Unassembled WGS sequence"/>
</dbReference>
<protein>
    <submittedName>
        <fullName evidence="2">Uncharacterized protein</fullName>
    </submittedName>
</protein>
<keyword evidence="1" id="KW-1185">Reference proteome</keyword>
<reference evidence="1" key="1">
    <citation type="submission" date="2022-06" db="EMBL/GenBank/DDBJ databases">
        <authorList>
            <person name="Berger JAMES D."/>
            <person name="Berger JAMES D."/>
        </authorList>
    </citation>
    <scope>NUCLEOTIDE SEQUENCE [LARGE SCALE GENOMIC DNA]</scope>
</reference>
<proteinExistence type="predicted"/>